<keyword evidence="6" id="KW-0678">Repressor</keyword>
<feature type="binding site" evidence="12">
    <location>
        <position position="98"/>
    </location>
    <ligand>
        <name>Zn(2+)</name>
        <dbReference type="ChEBI" id="CHEBI:29105"/>
    </ligand>
</feature>
<protein>
    <recommendedName>
        <fullName evidence="4">Ferric uptake regulation protein</fullName>
    </recommendedName>
</protein>
<dbReference type="InterPro" id="IPR002481">
    <property type="entry name" value="FUR"/>
</dbReference>
<dbReference type="RefSeq" id="WP_367614147.1">
    <property type="nucleotide sequence ID" value="NZ_WODC01000011.1"/>
</dbReference>
<feature type="binding site" evidence="13">
    <location>
        <position position="89"/>
    </location>
    <ligand>
        <name>Fe cation</name>
        <dbReference type="ChEBI" id="CHEBI:24875"/>
    </ligand>
</feature>
<evidence type="ECO:0000313" key="15">
    <source>
        <dbReference type="Proteomes" id="UP000461162"/>
    </source>
</evidence>
<keyword evidence="10" id="KW-0238">DNA-binding</keyword>
<sequence>MKEALKTFKDYLAANKLKLTRQRLLIFKVFLSQDSMLTSEGLLRKVVEMDATISRSSVYRTVRHLHQSGVARCIRLSDGTTRYEPMGDHHSKMICERCGRQFPLINPYLDCLQRESARQQRFTLFHCQTVLHGLCHECTNATNGVPGSPCEAVCDTTREKP</sequence>
<evidence type="ECO:0000256" key="7">
    <source>
        <dbReference type="ARBA" id="ARBA00022723"/>
    </source>
</evidence>
<feature type="binding site" evidence="12">
    <location>
        <position position="138"/>
    </location>
    <ligand>
        <name>Zn(2+)</name>
        <dbReference type="ChEBI" id="CHEBI:29105"/>
    </ligand>
</feature>
<evidence type="ECO:0000256" key="10">
    <source>
        <dbReference type="ARBA" id="ARBA00023125"/>
    </source>
</evidence>
<evidence type="ECO:0000256" key="12">
    <source>
        <dbReference type="PIRSR" id="PIRSR602481-1"/>
    </source>
</evidence>
<evidence type="ECO:0000256" key="6">
    <source>
        <dbReference type="ARBA" id="ARBA00022491"/>
    </source>
</evidence>
<dbReference type="SUPFAM" id="SSF46785">
    <property type="entry name" value="Winged helix' DNA-binding domain"/>
    <property type="match status" value="1"/>
</dbReference>
<dbReference type="EMBL" id="WODC01000011">
    <property type="protein sequence ID" value="MUM78686.1"/>
    <property type="molecule type" value="Genomic_DNA"/>
</dbReference>
<dbReference type="GO" id="GO:0000976">
    <property type="term" value="F:transcription cis-regulatory region binding"/>
    <property type="evidence" value="ECO:0007669"/>
    <property type="project" value="TreeGrafter"/>
</dbReference>
<comment type="similarity">
    <text evidence="2">Belongs to the Fur family.</text>
</comment>
<proteinExistence type="inferred from homology"/>
<dbReference type="GO" id="GO:0003700">
    <property type="term" value="F:DNA-binding transcription factor activity"/>
    <property type="evidence" value="ECO:0007669"/>
    <property type="project" value="InterPro"/>
</dbReference>
<dbReference type="Gene3D" id="3.30.1490.190">
    <property type="match status" value="1"/>
</dbReference>
<evidence type="ECO:0000313" key="14">
    <source>
        <dbReference type="EMBL" id="MUM78686.1"/>
    </source>
</evidence>
<dbReference type="Gene3D" id="1.10.10.10">
    <property type="entry name" value="Winged helix-like DNA-binding domain superfamily/Winged helix DNA-binding domain"/>
    <property type="match status" value="1"/>
</dbReference>
<evidence type="ECO:0000256" key="11">
    <source>
        <dbReference type="ARBA" id="ARBA00023163"/>
    </source>
</evidence>
<keyword evidence="13" id="KW-0408">Iron</keyword>
<evidence type="ECO:0000256" key="9">
    <source>
        <dbReference type="ARBA" id="ARBA00023015"/>
    </source>
</evidence>
<comment type="cofactor">
    <cofactor evidence="12">
        <name>Zn(2+)</name>
        <dbReference type="ChEBI" id="CHEBI:29105"/>
    </cofactor>
    <text evidence="12">Binds 1 zinc ion per subunit.</text>
</comment>
<evidence type="ECO:0000256" key="1">
    <source>
        <dbReference type="ARBA" id="ARBA00004496"/>
    </source>
</evidence>
<keyword evidence="5" id="KW-0963">Cytoplasm</keyword>
<dbReference type="GO" id="GO:0008270">
    <property type="term" value="F:zinc ion binding"/>
    <property type="evidence" value="ECO:0007669"/>
    <property type="project" value="TreeGrafter"/>
</dbReference>
<accession>A0A7K1KRF8</accession>
<evidence type="ECO:0000256" key="5">
    <source>
        <dbReference type="ARBA" id="ARBA00022490"/>
    </source>
</evidence>
<name>A0A7K1KRF8_9BACT</name>
<keyword evidence="9" id="KW-0805">Transcription regulation</keyword>
<evidence type="ECO:0000256" key="13">
    <source>
        <dbReference type="PIRSR" id="PIRSR602481-2"/>
    </source>
</evidence>
<gene>
    <name evidence="14" type="ORF">GKC30_13680</name>
</gene>
<dbReference type="InterPro" id="IPR043135">
    <property type="entry name" value="Fur_C"/>
</dbReference>
<evidence type="ECO:0000256" key="4">
    <source>
        <dbReference type="ARBA" id="ARBA00020910"/>
    </source>
</evidence>
<dbReference type="Proteomes" id="UP000461162">
    <property type="component" value="Unassembled WGS sequence"/>
</dbReference>
<feature type="binding site" evidence="12">
    <location>
        <position position="95"/>
    </location>
    <ligand>
        <name>Zn(2+)</name>
        <dbReference type="ChEBI" id="CHEBI:29105"/>
    </ligand>
</feature>
<keyword evidence="15" id="KW-1185">Reference proteome</keyword>
<comment type="subcellular location">
    <subcellularLocation>
        <location evidence="1">Cytoplasm</location>
    </subcellularLocation>
</comment>
<dbReference type="InterPro" id="IPR036388">
    <property type="entry name" value="WH-like_DNA-bd_sf"/>
</dbReference>
<evidence type="ECO:0000256" key="8">
    <source>
        <dbReference type="ARBA" id="ARBA00022833"/>
    </source>
</evidence>
<comment type="subunit">
    <text evidence="3">Homodimer.</text>
</comment>
<comment type="cofactor">
    <cofactor evidence="13">
        <name>Mn(2+)</name>
        <dbReference type="ChEBI" id="CHEBI:29035"/>
    </cofactor>
    <cofactor evidence="13">
        <name>Fe(2+)</name>
        <dbReference type="ChEBI" id="CHEBI:29033"/>
    </cofactor>
    <text evidence="13">Binds 1 Mn(2+) or Fe(2+) ion per subunit.</text>
</comment>
<keyword evidence="7 12" id="KW-0479">Metal-binding</keyword>
<keyword evidence="11" id="KW-0804">Transcription</keyword>
<evidence type="ECO:0000256" key="3">
    <source>
        <dbReference type="ARBA" id="ARBA00011738"/>
    </source>
</evidence>
<organism evidence="14 15">
    <name type="scientific">Pseudodesulfovibrio alkaliphilus</name>
    <dbReference type="NCBI Taxonomy" id="2661613"/>
    <lineage>
        <taxon>Bacteria</taxon>
        <taxon>Pseudomonadati</taxon>
        <taxon>Thermodesulfobacteriota</taxon>
        <taxon>Desulfovibrionia</taxon>
        <taxon>Desulfovibrionales</taxon>
        <taxon>Desulfovibrionaceae</taxon>
    </lineage>
</organism>
<dbReference type="CDD" id="cd07153">
    <property type="entry name" value="Fur_like"/>
    <property type="match status" value="1"/>
</dbReference>
<dbReference type="PANTHER" id="PTHR33202:SF2">
    <property type="entry name" value="FERRIC UPTAKE REGULATION PROTEIN"/>
    <property type="match status" value="1"/>
</dbReference>
<evidence type="ECO:0000256" key="2">
    <source>
        <dbReference type="ARBA" id="ARBA00007957"/>
    </source>
</evidence>
<dbReference type="AlphaFoldDB" id="A0A7K1KRF8"/>
<comment type="caution">
    <text evidence="14">The sequence shown here is derived from an EMBL/GenBank/DDBJ whole genome shotgun (WGS) entry which is preliminary data.</text>
</comment>
<keyword evidence="8 12" id="KW-0862">Zinc</keyword>
<dbReference type="PANTHER" id="PTHR33202">
    <property type="entry name" value="ZINC UPTAKE REGULATION PROTEIN"/>
    <property type="match status" value="1"/>
</dbReference>
<dbReference type="GO" id="GO:0005829">
    <property type="term" value="C:cytosol"/>
    <property type="evidence" value="ECO:0007669"/>
    <property type="project" value="TreeGrafter"/>
</dbReference>
<dbReference type="Pfam" id="PF01475">
    <property type="entry name" value="FUR"/>
    <property type="match status" value="1"/>
</dbReference>
<feature type="binding site" evidence="12">
    <location>
        <position position="135"/>
    </location>
    <ligand>
        <name>Zn(2+)</name>
        <dbReference type="ChEBI" id="CHEBI:29105"/>
    </ligand>
</feature>
<dbReference type="InterPro" id="IPR036390">
    <property type="entry name" value="WH_DNA-bd_sf"/>
</dbReference>
<dbReference type="GO" id="GO:1900376">
    <property type="term" value="P:regulation of secondary metabolite biosynthetic process"/>
    <property type="evidence" value="ECO:0007669"/>
    <property type="project" value="TreeGrafter"/>
</dbReference>
<dbReference type="GO" id="GO:0045892">
    <property type="term" value="P:negative regulation of DNA-templated transcription"/>
    <property type="evidence" value="ECO:0007669"/>
    <property type="project" value="TreeGrafter"/>
</dbReference>
<reference evidence="14 15" key="1">
    <citation type="submission" date="2019-11" db="EMBL/GenBank/DDBJ databases">
        <title>Pseudodesulfovibrio alkaliphilus, sp. nov., an alkaliphilic sulfate-reducing bacteria from mud volcano of Taman peninsula, Russia.</title>
        <authorList>
            <person name="Frolova A."/>
            <person name="Merkel A.Y."/>
            <person name="Slobodkin A.I."/>
        </authorList>
    </citation>
    <scope>NUCLEOTIDE SEQUENCE [LARGE SCALE GENOMIC DNA]</scope>
    <source>
        <strain evidence="14 15">F-1</strain>
    </source>
</reference>